<dbReference type="EMBL" id="KQ484110">
    <property type="protein sequence ID" value="KYP37401.1"/>
    <property type="molecule type" value="Genomic_DNA"/>
</dbReference>
<dbReference type="InterPro" id="IPR045243">
    <property type="entry name" value="Rna14-like"/>
</dbReference>
<dbReference type="AlphaFoldDB" id="A0A151R4C7"/>
<feature type="domain" description="Suppressor of forked" evidence="4">
    <location>
        <begin position="3"/>
        <end position="60"/>
    </location>
</feature>
<dbReference type="GO" id="GO:0031124">
    <property type="term" value="P:mRNA 3'-end processing"/>
    <property type="evidence" value="ECO:0007669"/>
    <property type="project" value="InterPro"/>
</dbReference>
<keyword evidence="6" id="KW-1185">Reference proteome</keyword>
<sequence>MVVNNDDAVKQIFSRCLLNCLQIPLWRCYIRFIRKVNDRKGIEGQEETRKAFDFMLNYVGKLFSFFLFAWS</sequence>
<dbReference type="InterPro" id="IPR008847">
    <property type="entry name" value="Suf"/>
</dbReference>
<keyword evidence="2" id="KW-0677">Repeat</keyword>
<dbReference type="GO" id="GO:0003729">
    <property type="term" value="F:mRNA binding"/>
    <property type="evidence" value="ECO:0007669"/>
    <property type="project" value="TreeGrafter"/>
</dbReference>
<dbReference type="Pfam" id="PF05843">
    <property type="entry name" value="Suf"/>
    <property type="match status" value="1"/>
</dbReference>
<dbReference type="PANTHER" id="PTHR19980">
    <property type="entry name" value="RNA CLEAVAGE STIMULATION FACTOR"/>
    <property type="match status" value="1"/>
</dbReference>
<dbReference type="Gramene" id="C.cajan_39614.t">
    <property type="protein sequence ID" value="C.cajan_39614.t"/>
    <property type="gene ID" value="C.cajan_39614"/>
</dbReference>
<evidence type="ECO:0000256" key="1">
    <source>
        <dbReference type="ARBA" id="ARBA00004123"/>
    </source>
</evidence>
<dbReference type="SUPFAM" id="SSF48452">
    <property type="entry name" value="TPR-like"/>
    <property type="match status" value="1"/>
</dbReference>
<protein>
    <recommendedName>
        <fullName evidence="4">Suppressor of forked domain-containing protein</fullName>
    </recommendedName>
</protein>
<comment type="subcellular location">
    <subcellularLocation>
        <location evidence="1">Nucleus</location>
    </subcellularLocation>
</comment>
<dbReference type="InterPro" id="IPR011990">
    <property type="entry name" value="TPR-like_helical_dom_sf"/>
</dbReference>
<evidence type="ECO:0000313" key="5">
    <source>
        <dbReference type="EMBL" id="KYP37401.1"/>
    </source>
</evidence>
<accession>A0A151R4C7</accession>
<dbReference type="SMART" id="SM00386">
    <property type="entry name" value="HAT"/>
    <property type="match status" value="1"/>
</dbReference>
<organism evidence="5 6">
    <name type="scientific">Cajanus cajan</name>
    <name type="common">Pigeon pea</name>
    <name type="synonym">Cajanus indicus</name>
    <dbReference type="NCBI Taxonomy" id="3821"/>
    <lineage>
        <taxon>Eukaryota</taxon>
        <taxon>Viridiplantae</taxon>
        <taxon>Streptophyta</taxon>
        <taxon>Embryophyta</taxon>
        <taxon>Tracheophyta</taxon>
        <taxon>Spermatophyta</taxon>
        <taxon>Magnoliopsida</taxon>
        <taxon>eudicotyledons</taxon>
        <taxon>Gunneridae</taxon>
        <taxon>Pentapetalae</taxon>
        <taxon>rosids</taxon>
        <taxon>fabids</taxon>
        <taxon>Fabales</taxon>
        <taxon>Fabaceae</taxon>
        <taxon>Papilionoideae</taxon>
        <taxon>50 kb inversion clade</taxon>
        <taxon>NPAAA clade</taxon>
        <taxon>indigoferoid/millettioid clade</taxon>
        <taxon>Phaseoleae</taxon>
        <taxon>Cajanus</taxon>
    </lineage>
</organism>
<evidence type="ECO:0000313" key="6">
    <source>
        <dbReference type="Proteomes" id="UP000075243"/>
    </source>
</evidence>
<evidence type="ECO:0000256" key="2">
    <source>
        <dbReference type="ARBA" id="ARBA00022737"/>
    </source>
</evidence>
<dbReference type="Gene3D" id="1.25.40.10">
    <property type="entry name" value="Tetratricopeptide repeat domain"/>
    <property type="match status" value="1"/>
</dbReference>
<evidence type="ECO:0000256" key="3">
    <source>
        <dbReference type="ARBA" id="ARBA00023242"/>
    </source>
</evidence>
<keyword evidence="3" id="KW-0539">Nucleus</keyword>
<evidence type="ECO:0000259" key="4">
    <source>
        <dbReference type="Pfam" id="PF05843"/>
    </source>
</evidence>
<proteinExistence type="predicted"/>
<name>A0A151R4C7_CAJCA</name>
<dbReference type="InterPro" id="IPR003107">
    <property type="entry name" value="HAT"/>
</dbReference>
<dbReference type="GO" id="GO:0005634">
    <property type="term" value="C:nucleus"/>
    <property type="evidence" value="ECO:0007669"/>
    <property type="project" value="UniProtKB-SubCell"/>
</dbReference>
<dbReference type="PANTHER" id="PTHR19980:SF0">
    <property type="entry name" value="CLEAVAGE STIMULATION FACTOR SUBUNIT 3"/>
    <property type="match status" value="1"/>
</dbReference>
<gene>
    <name evidence="5" type="ORF">KK1_041411</name>
</gene>
<dbReference type="Proteomes" id="UP000075243">
    <property type="component" value="Unassembled WGS sequence"/>
</dbReference>
<dbReference type="STRING" id="3821.A0A151R4C7"/>
<reference evidence="5" key="1">
    <citation type="journal article" date="2012" name="Nat. Biotechnol.">
        <title>Draft genome sequence of pigeonpea (Cajanus cajan), an orphan legume crop of resource-poor farmers.</title>
        <authorList>
            <person name="Varshney R.K."/>
            <person name="Chen W."/>
            <person name="Li Y."/>
            <person name="Bharti A.K."/>
            <person name="Saxena R.K."/>
            <person name="Schlueter J.A."/>
            <person name="Donoghue M.T."/>
            <person name="Azam S."/>
            <person name="Fan G."/>
            <person name="Whaley A.M."/>
            <person name="Farmer A.D."/>
            <person name="Sheridan J."/>
            <person name="Iwata A."/>
            <person name="Tuteja R."/>
            <person name="Penmetsa R.V."/>
            <person name="Wu W."/>
            <person name="Upadhyaya H.D."/>
            <person name="Yang S.P."/>
            <person name="Shah T."/>
            <person name="Saxena K.B."/>
            <person name="Michael T."/>
            <person name="McCombie W.R."/>
            <person name="Yang B."/>
            <person name="Zhang G."/>
            <person name="Yang H."/>
            <person name="Wang J."/>
            <person name="Spillane C."/>
            <person name="Cook D.R."/>
            <person name="May G.D."/>
            <person name="Xu X."/>
            <person name="Jackson S.A."/>
        </authorList>
    </citation>
    <scope>NUCLEOTIDE SEQUENCE [LARGE SCALE GENOMIC DNA]</scope>
</reference>